<accession>A0A2V3J375</accession>
<name>A0A2V3J375_9FLOR</name>
<dbReference type="SUPFAM" id="SSF54427">
    <property type="entry name" value="NTF2-like"/>
    <property type="match status" value="1"/>
</dbReference>
<proteinExistence type="predicted"/>
<evidence type="ECO:0000313" key="2">
    <source>
        <dbReference type="Proteomes" id="UP000247409"/>
    </source>
</evidence>
<keyword evidence="2" id="KW-1185">Reference proteome</keyword>
<dbReference type="EMBL" id="NBIV01000013">
    <property type="protein sequence ID" value="PXF48562.1"/>
    <property type="molecule type" value="Genomic_DNA"/>
</dbReference>
<dbReference type="InterPro" id="IPR032710">
    <property type="entry name" value="NTF2-like_dom_sf"/>
</dbReference>
<protein>
    <submittedName>
        <fullName evidence="1">Uncharacterized protein</fullName>
    </submittedName>
</protein>
<reference evidence="1 2" key="1">
    <citation type="journal article" date="2018" name="Mol. Biol. Evol.">
        <title>Analysis of the draft genome of the red seaweed Gracilariopsis chorda provides insights into genome size evolution in Rhodophyta.</title>
        <authorList>
            <person name="Lee J."/>
            <person name="Yang E.C."/>
            <person name="Graf L."/>
            <person name="Yang J.H."/>
            <person name="Qiu H."/>
            <person name="Zel Zion U."/>
            <person name="Chan C.X."/>
            <person name="Stephens T.G."/>
            <person name="Weber A.P.M."/>
            <person name="Boo G.H."/>
            <person name="Boo S.M."/>
            <person name="Kim K.M."/>
            <person name="Shin Y."/>
            <person name="Jung M."/>
            <person name="Lee S.J."/>
            <person name="Yim H.S."/>
            <person name="Lee J.H."/>
            <person name="Bhattacharya D."/>
            <person name="Yoon H.S."/>
        </authorList>
    </citation>
    <scope>NUCLEOTIDE SEQUENCE [LARGE SCALE GENOMIC DNA]</scope>
    <source>
        <strain evidence="1 2">SKKU-2015</strain>
        <tissue evidence="1">Whole body</tissue>
    </source>
</reference>
<sequence length="165" mass="18319">MPRVCTGIASSSDCDTAKPTKPIAAVAMDAFRQFLDRGKEAAQTVSAPMTTSRERRRLQAAESYIQMRMAGNNEKLLNLVSDDIQLLSSRDGTFVGKDQFSDYLDKVKPTGTWENATWNDDIDRAQILGRVKFLVVNVGVVAHMGFDKSDKINRIYVGTRSKSPK</sequence>
<dbReference type="AlphaFoldDB" id="A0A2V3J375"/>
<dbReference type="Proteomes" id="UP000247409">
    <property type="component" value="Unassembled WGS sequence"/>
</dbReference>
<organism evidence="1 2">
    <name type="scientific">Gracilariopsis chorda</name>
    <dbReference type="NCBI Taxonomy" id="448386"/>
    <lineage>
        <taxon>Eukaryota</taxon>
        <taxon>Rhodophyta</taxon>
        <taxon>Florideophyceae</taxon>
        <taxon>Rhodymeniophycidae</taxon>
        <taxon>Gracilariales</taxon>
        <taxon>Gracilariaceae</taxon>
        <taxon>Gracilariopsis</taxon>
    </lineage>
</organism>
<comment type="caution">
    <text evidence="1">The sequence shown here is derived from an EMBL/GenBank/DDBJ whole genome shotgun (WGS) entry which is preliminary data.</text>
</comment>
<evidence type="ECO:0000313" key="1">
    <source>
        <dbReference type="EMBL" id="PXF48562.1"/>
    </source>
</evidence>
<dbReference type="OrthoDB" id="3592at2759"/>
<gene>
    <name evidence="1" type="ORF">BWQ96_01731</name>
</gene>